<sequence length="63" mass="6996">MRGTSLAASRFRLSQSGAVGRDLQARDVPDPQKQRSFRSQLLRWTGSAKDGLDLMVAPPLIER</sequence>
<evidence type="ECO:0000313" key="2">
    <source>
        <dbReference type="EMBL" id="CAG1969243.1"/>
    </source>
</evidence>
<evidence type="ECO:0000313" key="3">
    <source>
        <dbReference type="EMBL" id="VIO59050.1"/>
    </source>
</evidence>
<evidence type="ECO:0000256" key="1">
    <source>
        <dbReference type="SAM" id="MobiDB-lite"/>
    </source>
</evidence>
<dbReference type="Proteomes" id="UP000746612">
    <property type="component" value="Unassembled WGS sequence"/>
</dbReference>
<organism evidence="3">
    <name type="scientific">Gibberella zeae</name>
    <name type="common">Wheat head blight fungus</name>
    <name type="synonym">Fusarium graminearum</name>
    <dbReference type="NCBI Taxonomy" id="5518"/>
    <lineage>
        <taxon>Eukaryota</taxon>
        <taxon>Fungi</taxon>
        <taxon>Dikarya</taxon>
        <taxon>Ascomycota</taxon>
        <taxon>Pezizomycotina</taxon>
        <taxon>Sordariomycetes</taxon>
        <taxon>Hypocreomycetidae</taxon>
        <taxon>Hypocreales</taxon>
        <taxon>Nectriaceae</taxon>
        <taxon>Fusarium</taxon>
    </lineage>
</organism>
<reference evidence="2" key="2">
    <citation type="submission" date="2021-03" db="EMBL/GenBank/DDBJ databases">
        <authorList>
            <person name="Alouane T."/>
            <person name="Langin T."/>
            <person name="Bonhomme L."/>
        </authorList>
    </citation>
    <scope>NUCLEOTIDE SEQUENCE</scope>
    <source>
        <strain evidence="2">MDC_Fg202</strain>
    </source>
</reference>
<name>A0A679NI57_GIBZA</name>
<reference evidence="3" key="1">
    <citation type="submission" date="2019-04" db="EMBL/GenBank/DDBJ databases">
        <authorList>
            <person name="Melise S."/>
            <person name="Noan J."/>
            <person name="Okalmin O."/>
        </authorList>
    </citation>
    <scope>NUCLEOTIDE SEQUENCE</scope>
    <source>
        <strain evidence="3">FN9</strain>
    </source>
</reference>
<feature type="compositionally biased region" description="Basic and acidic residues" evidence="1">
    <location>
        <begin position="23"/>
        <end position="33"/>
    </location>
</feature>
<protein>
    <submittedName>
        <fullName evidence="3">Uncharacterized protein</fullName>
    </submittedName>
</protein>
<feature type="region of interest" description="Disordered" evidence="1">
    <location>
        <begin position="18"/>
        <end position="37"/>
    </location>
</feature>
<dbReference type="EMBL" id="CAJPIJ010000078">
    <property type="protein sequence ID" value="CAG1969243.1"/>
    <property type="molecule type" value="Genomic_DNA"/>
</dbReference>
<gene>
    <name evidence="3" type="ORF">FUG_LOCUS331631</name>
    <name evidence="2" type="ORF">MDCFG202_LOCUS63737</name>
</gene>
<dbReference type="AlphaFoldDB" id="A0A679NI57"/>
<accession>A0A679NI57</accession>
<proteinExistence type="predicted"/>
<dbReference type="EMBL" id="CAAKMV010000137">
    <property type="protein sequence ID" value="VIO59050.1"/>
    <property type="molecule type" value="Genomic_DNA"/>
</dbReference>